<dbReference type="SMART" id="SM01240">
    <property type="entry name" value="IMPDH"/>
    <property type="match status" value="1"/>
</dbReference>
<keyword evidence="4 12" id="KW-0332">GMP biosynthesis</keyword>
<evidence type="ECO:0000256" key="10">
    <source>
        <dbReference type="ARBA" id="ARBA00048028"/>
    </source>
</evidence>
<evidence type="ECO:0000259" key="19">
    <source>
        <dbReference type="PROSITE" id="PS51371"/>
    </source>
</evidence>
<dbReference type="UniPathway" id="UPA00601">
    <property type="reaction ID" value="UER00295"/>
</dbReference>
<evidence type="ECO:0000256" key="2">
    <source>
        <dbReference type="ARBA" id="ARBA00005502"/>
    </source>
</evidence>
<evidence type="ECO:0000256" key="1">
    <source>
        <dbReference type="ARBA" id="ARBA00001958"/>
    </source>
</evidence>
<evidence type="ECO:0000256" key="11">
    <source>
        <dbReference type="ARBA" id="ARBA00056556"/>
    </source>
</evidence>
<dbReference type="PROSITE" id="PS00487">
    <property type="entry name" value="IMP_DH_GMP_RED"/>
    <property type="match status" value="1"/>
</dbReference>
<evidence type="ECO:0000256" key="14">
    <source>
        <dbReference type="PIRSR" id="PIRSR000130-3"/>
    </source>
</evidence>
<dbReference type="HAMAP" id="MF_01964">
    <property type="entry name" value="IMPDH"/>
    <property type="match status" value="1"/>
</dbReference>
<evidence type="ECO:0000256" key="15">
    <source>
        <dbReference type="PIRSR" id="PIRSR000130-4"/>
    </source>
</evidence>
<dbReference type="CDD" id="cd04601">
    <property type="entry name" value="CBS_pair_IMPDH"/>
    <property type="match status" value="1"/>
</dbReference>
<dbReference type="Pfam" id="PF00478">
    <property type="entry name" value="IMPDH"/>
    <property type="match status" value="1"/>
</dbReference>
<feature type="domain" description="CBS" evidence="19">
    <location>
        <begin position="190"/>
        <end position="246"/>
    </location>
</feature>
<dbReference type="Gene3D" id="3.20.20.70">
    <property type="entry name" value="Aldolase class I"/>
    <property type="match status" value="1"/>
</dbReference>
<feature type="binding site" evidence="12">
    <location>
        <begin position="421"/>
        <end position="425"/>
    </location>
    <ligand>
        <name>IMP</name>
        <dbReference type="ChEBI" id="CHEBI:58053"/>
    </ligand>
</feature>
<keyword evidence="3 12" id="KW-0479">Metal-binding</keyword>
<comment type="subcellular location">
    <subcellularLocation>
        <location evidence="12">Cytoplasm</location>
    </subcellularLocation>
</comment>
<dbReference type="FunFam" id="3.20.20.70:FF:000086">
    <property type="entry name" value="IMP dehydrogenase, putative"/>
    <property type="match status" value="1"/>
</dbReference>
<dbReference type="SMART" id="SM00116">
    <property type="entry name" value="CBS"/>
    <property type="match status" value="2"/>
</dbReference>
<comment type="activity regulation">
    <text evidence="12">Mycophenolic acid (MPA) is a non-competitive inhibitor that prevents formation of the closed enzyme conformation by binding to the same site as the amobile flap. In contrast, mizoribine monophosphate (MZP) is a competitive inhibitor that induces the closed conformation. MPA is a potent inhibitor of mammalian IMPDHs but a poor inhibitor of the bacterial enzymes. MZP is a more potent inhibitor of bacterial IMPDH.</text>
</comment>
<protein>
    <recommendedName>
        <fullName evidence="12 18">Inosine-5'-monophosphate dehydrogenase</fullName>
        <shortName evidence="12">IMP dehydrogenase</shortName>
        <shortName evidence="12">IMPD</shortName>
        <shortName evidence="12">IMPDH</shortName>
        <ecNumber evidence="12 18">1.1.1.205</ecNumber>
    </recommendedName>
</protein>
<feature type="binding site" evidence="12 14">
    <location>
        <begin position="284"/>
        <end position="286"/>
    </location>
    <ligand>
        <name>NAD(+)</name>
        <dbReference type="ChEBI" id="CHEBI:57540"/>
    </ligand>
</feature>
<dbReference type="AlphaFoldDB" id="A0A8J4PT72"/>
<dbReference type="GO" id="GO:0003938">
    <property type="term" value="F:IMP dehydrogenase activity"/>
    <property type="evidence" value="ECO:0007669"/>
    <property type="project" value="UniProtKB-UniRule"/>
</dbReference>
<evidence type="ECO:0000256" key="17">
    <source>
        <dbReference type="RuleBase" id="RU003927"/>
    </source>
</evidence>
<comment type="caution">
    <text evidence="20">The sequence shown here is derived from an EMBL/GenBank/DDBJ whole genome shotgun (WGS) entry which is preliminary data.</text>
</comment>
<dbReference type="InterPro" id="IPR015875">
    <property type="entry name" value="IMP_DH/GMP_Rdtase_CS"/>
</dbReference>
<proteinExistence type="inferred from homology"/>
<keyword evidence="7 12" id="KW-0560">Oxidoreductase</keyword>
<feature type="active site" description="Proton acceptor" evidence="12 13">
    <location>
        <position position="437"/>
    </location>
</feature>
<feature type="binding site" description="in other chain" evidence="12 15">
    <location>
        <position position="341"/>
    </location>
    <ligand>
        <name>K(+)</name>
        <dbReference type="ChEBI" id="CHEBI:29103"/>
        <note>ligand shared between two tetrameric partners</note>
    </ligand>
</feature>
<feature type="binding site" evidence="12">
    <location>
        <position position="449"/>
    </location>
    <ligand>
        <name>IMP</name>
        <dbReference type="ChEBI" id="CHEBI:58053"/>
    </ligand>
</feature>
<comment type="catalytic activity">
    <reaction evidence="10 12 18">
        <text>IMP + NAD(+) + H2O = XMP + NADH + H(+)</text>
        <dbReference type="Rhea" id="RHEA:11708"/>
        <dbReference type="ChEBI" id="CHEBI:15377"/>
        <dbReference type="ChEBI" id="CHEBI:15378"/>
        <dbReference type="ChEBI" id="CHEBI:57464"/>
        <dbReference type="ChEBI" id="CHEBI:57540"/>
        <dbReference type="ChEBI" id="CHEBI:57945"/>
        <dbReference type="ChEBI" id="CHEBI:58053"/>
        <dbReference type="EC" id="1.1.1.205"/>
    </reaction>
</comment>
<dbReference type="NCBIfam" id="TIGR01302">
    <property type="entry name" value="IMP_dehydrog"/>
    <property type="match status" value="1"/>
</dbReference>
<dbReference type="CDD" id="cd00381">
    <property type="entry name" value="IMPDH"/>
    <property type="match status" value="1"/>
</dbReference>
<dbReference type="InterPro" id="IPR000644">
    <property type="entry name" value="CBS_dom"/>
</dbReference>
<evidence type="ECO:0000256" key="6">
    <source>
        <dbReference type="ARBA" id="ARBA00022958"/>
    </source>
</evidence>
<keyword evidence="12" id="KW-0963">Cytoplasm</keyword>
<dbReference type="PANTHER" id="PTHR11911:SF111">
    <property type="entry name" value="INOSINE-5'-MONOPHOSPHATE DEHYDROGENASE"/>
    <property type="match status" value="1"/>
</dbReference>
<dbReference type="GO" id="GO:0000166">
    <property type="term" value="F:nucleotide binding"/>
    <property type="evidence" value="ECO:0007669"/>
    <property type="project" value="UniProtKB-UniRule"/>
</dbReference>
<reference evidence="20" key="1">
    <citation type="submission" date="2020-01" db="EMBL/GenBank/DDBJ databases">
        <title>Development of genomics and gene disruption for Polysphondylium violaceum indicates a role for the polyketide synthase stlB in stalk morphogenesis.</title>
        <authorList>
            <person name="Narita B."/>
            <person name="Kawabe Y."/>
            <person name="Kin K."/>
            <person name="Saito T."/>
            <person name="Gibbs R."/>
            <person name="Kuspa A."/>
            <person name="Muzny D."/>
            <person name="Queller D."/>
            <person name="Richards S."/>
            <person name="Strassman J."/>
            <person name="Sucgang R."/>
            <person name="Worley K."/>
            <person name="Schaap P."/>
        </authorList>
    </citation>
    <scope>NUCLEOTIDE SEQUENCE</scope>
    <source>
        <strain evidence="20">QSvi11</strain>
    </source>
</reference>
<dbReference type="OrthoDB" id="418595at2759"/>
<evidence type="ECO:0000256" key="4">
    <source>
        <dbReference type="ARBA" id="ARBA00022749"/>
    </source>
</evidence>
<gene>
    <name evidence="20" type="ORF">CYY_005282</name>
</gene>
<keyword evidence="8 12" id="KW-0520">NAD</keyword>
<evidence type="ECO:0000256" key="9">
    <source>
        <dbReference type="ARBA" id="ARBA00023122"/>
    </source>
</evidence>
<evidence type="ECO:0000256" key="12">
    <source>
        <dbReference type="HAMAP-Rule" id="MF_03156"/>
    </source>
</evidence>
<feature type="binding site" description="in other chain" evidence="12 15">
    <location>
        <position position="338"/>
    </location>
    <ligand>
        <name>K(+)</name>
        <dbReference type="ChEBI" id="CHEBI:29103"/>
        <note>ligand shared between two tetrameric partners</note>
    </ligand>
</feature>
<feature type="domain" description="CBS" evidence="19">
    <location>
        <begin position="127"/>
        <end position="186"/>
    </location>
</feature>
<evidence type="ECO:0000313" key="20">
    <source>
        <dbReference type="EMBL" id="KAF2073403.1"/>
    </source>
</evidence>
<comment type="subunit">
    <text evidence="12">Homotetramer.</text>
</comment>
<dbReference type="SUPFAM" id="SSF51412">
    <property type="entry name" value="Inosine monophosphate dehydrogenase (IMPDH)"/>
    <property type="match status" value="2"/>
</dbReference>
<dbReference type="Pfam" id="PF00571">
    <property type="entry name" value="CBS"/>
    <property type="match status" value="2"/>
</dbReference>
<evidence type="ECO:0000256" key="5">
    <source>
        <dbReference type="ARBA" id="ARBA00022755"/>
    </source>
</evidence>
<evidence type="ECO:0000256" key="7">
    <source>
        <dbReference type="ARBA" id="ARBA00023002"/>
    </source>
</evidence>
<keyword evidence="9 16" id="KW-0129">CBS domain</keyword>
<comment type="caution">
    <text evidence="12">Lacks conserved residue(s) required for the propagation of feature annotation.</text>
</comment>
<keyword evidence="6 12" id="KW-0630">Potassium</keyword>
<keyword evidence="21" id="KW-1185">Reference proteome</keyword>
<keyword evidence="5 12" id="KW-0658">Purine biosynthesis</keyword>
<dbReference type="PROSITE" id="PS51371">
    <property type="entry name" value="CBS"/>
    <property type="match status" value="2"/>
</dbReference>
<evidence type="ECO:0000256" key="8">
    <source>
        <dbReference type="ARBA" id="ARBA00023027"/>
    </source>
</evidence>
<evidence type="ECO:0000256" key="3">
    <source>
        <dbReference type="ARBA" id="ARBA00022723"/>
    </source>
</evidence>
<dbReference type="GO" id="GO:0006177">
    <property type="term" value="P:GMP biosynthetic process"/>
    <property type="evidence" value="ECO:0007669"/>
    <property type="project" value="UniProtKB-UniRule"/>
</dbReference>
<dbReference type="EC" id="1.1.1.205" evidence="12 18"/>
<comment type="function">
    <text evidence="11 12">Catalyzes the conversion of inosine 5'-phosphate (IMP) to xanthosine 5'-phosphate (XMP), the first committed and rate-limiting step in the de novo synthesis of guanine nucleotides, and therefore plays an important role in the regulation of cell growth.</text>
</comment>
<comment type="cofactor">
    <cofactor evidence="1 12">
        <name>K(+)</name>
        <dbReference type="ChEBI" id="CHEBI:29103"/>
    </cofactor>
</comment>
<dbReference type="InterPro" id="IPR001093">
    <property type="entry name" value="IMP_DH_GMPRt"/>
</dbReference>
<accession>A0A8J4PT72</accession>
<dbReference type="EMBL" id="AJWJ01000206">
    <property type="protein sequence ID" value="KAF2073403.1"/>
    <property type="molecule type" value="Genomic_DNA"/>
</dbReference>
<organism evidence="20 21">
    <name type="scientific">Polysphondylium violaceum</name>
    <dbReference type="NCBI Taxonomy" id="133409"/>
    <lineage>
        <taxon>Eukaryota</taxon>
        <taxon>Amoebozoa</taxon>
        <taxon>Evosea</taxon>
        <taxon>Eumycetozoa</taxon>
        <taxon>Dictyostelia</taxon>
        <taxon>Dictyosteliales</taxon>
        <taxon>Dictyosteliaceae</taxon>
        <taxon>Polysphondylium</taxon>
    </lineage>
</organism>
<feature type="binding site" evidence="12">
    <location>
        <begin position="397"/>
        <end position="398"/>
    </location>
    <ligand>
        <name>IMP</name>
        <dbReference type="ChEBI" id="CHEBI:58053"/>
    </ligand>
</feature>
<dbReference type="GO" id="GO:0046872">
    <property type="term" value="F:metal ion binding"/>
    <property type="evidence" value="ECO:0007669"/>
    <property type="project" value="UniProtKB-UniRule"/>
</dbReference>
<dbReference type="Proteomes" id="UP000695562">
    <property type="component" value="Unassembled WGS sequence"/>
</dbReference>
<dbReference type="GO" id="GO:0005737">
    <property type="term" value="C:cytoplasm"/>
    <property type="evidence" value="ECO:0007669"/>
    <property type="project" value="UniProtKB-SubCell"/>
</dbReference>
<evidence type="ECO:0000256" key="13">
    <source>
        <dbReference type="PIRSR" id="PIRSR000130-1"/>
    </source>
</evidence>
<name>A0A8J4PT72_9MYCE</name>
<feature type="active site" description="Thioimidate intermediate" evidence="12 13">
    <location>
        <position position="341"/>
    </location>
</feature>
<feature type="binding site" evidence="12">
    <location>
        <position position="339"/>
    </location>
    <ligand>
        <name>IMP</name>
        <dbReference type="ChEBI" id="CHEBI:58053"/>
    </ligand>
</feature>
<dbReference type="InterPro" id="IPR013785">
    <property type="entry name" value="Aldolase_TIM"/>
</dbReference>
<feature type="binding site" evidence="12">
    <location>
        <begin position="374"/>
        <end position="376"/>
    </location>
    <ligand>
        <name>IMP</name>
        <dbReference type="ChEBI" id="CHEBI:58053"/>
    </ligand>
</feature>
<feature type="binding site" evidence="12 14">
    <location>
        <begin position="334"/>
        <end position="336"/>
    </location>
    <ligand>
        <name>NAD(+)</name>
        <dbReference type="ChEBI" id="CHEBI:57540"/>
    </ligand>
</feature>
<evidence type="ECO:0000256" key="16">
    <source>
        <dbReference type="PROSITE-ProRule" id="PRU00703"/>
    </source>
</evidence>
<evidence type="ECO:0000256" key="18">
    <source>
        <dbReference type="RuleBase" id="RU003928"/>
    </source>
</evidence>
<evidence type="ECO:0000313" key="21">
    <source>
        <dbReference type="Proteomes" id="UP000695562"/>
    </source>
</evidence>
<dbReference type="InterPro" id="IPR005990">
    <property type="entry name" value="IMP_DH"/>
</dbReference>
<dbReference type="PANTHER" id="PTHR11911">
    <property type="entry name" value="INOSINE-5-MONOPHOSPHATE DEHYDROGENASE RELATED"/>
    <property type="match status" value="1"/>
</dbReference>
<comment type="pathway">
    <text evidence="12 18">Purine metabolism; XMP biosynthesis via de novo pathway; XMP from IMP: step 1/1.</text>
</comment>
<dbReference type="GO" id="GO:0006183">
    <property type="term" value="P:GTP biosynthetic process"/>
    <property type="evidence" value="ECO:0007669"/>
    <property type="project" value="TreeGrafter"/>
</dbReference>
<dbReference type="PIRSF" id="PIRSF000130">
    <property type="entry name" value="IMPDH"/>
    <property type="match status" value="1"/>
</dbReference>
<comment type="similarity">
    <text evidence="2 12 17">Belongs to the IMPDH/GMPR family.</text>
</comment>
<sequence length="522" mass="56682">MDALHNIGMSNKKTTLVGGKQIEPSMIVDGFDVFELFAQKYGYTYDDIIMLPGHINFSADDVKLGSKLTKNITLNVPLVSSPMDTVTEHLMAINMALLGGIGIIHYNNTIEEQVAEVKKVKRFKNGFITDPIVLGPNNKLSDVDTIKAKYGFSGIPITDTGKIGGKLIGIVTSRDTDFIKDRSTALNEVMTTDLYTGHANCTLEEANSIMKKCKKGKLPIINDNGELIALASRDDLLKNRDFPNATKDKDNKKLLVGAALGTRETDKLRLAALSDAGVDVVILDSSQGDSVYQRDMIHFIKRNYPKIDVIGGNVVTCNQCESLIQAGVDGLRVGMGVGSICTTQEVMAVGRPQATAVFKTGIYSAQYDVPIIADGGIRTIGHIIKALSLGASSVMMGSMLAGTEEAPGDYFYKDGMRLKKYRGMGSLEAMLKGGDQRYFSETDKIKVAQGVSGSVVDKGSVRKFVPYLIQGMKHGLQDLGCDSLSKLKESVYNGNVRFEVRTTAAQVEGSVHSLFSYEKHFI</sequence>
<feature type="binding site" description="in other chain" evidence="12 15">
    <location>
        <position position="336"/>
    </location>
    <ligand>
        <name>K(+)</name>
        <dbReference type="ChEBI" id="CHEBI:29103"/>
        <note>ligand shared between two tetrameric partners</note>
    </ligand>
</feature>